<sequence>MGEGGGFTLGDEGAVRGTVTVPNALSASAVATISSVHRPAPGWGPVRLEHVVIAAGPVLVGSGTDCHVRVRGATGTLLFKPGPDGWAVRGTEPENGADASAPAGRSATLGWKDASAGDSLAGGGVSLRLEALPAG</sequence>
<evidence type="ECO:0000313" key="2">
    <source>
        <dbReference type="Proteomes" id="UP000609651"/>
    </source>
</evidence>
<name>A0ABX1VKE6_9PLAN</name>
<dbReference type="Proteomes" id="UP000609651">
    <property type="component" value="Unassembled WGS sequence"/>
</dbReference>
<dbReference type="EMBL" id="WTPX01000344">
    <property type="protein sequence ID" value="NNJ28177.1"/>
    <property type="molecule type" value="Genomic_DNA"/>
</dbReference>
<organism evidence="1 2">
    <name type="scientific">Alienimonas chondri</name>
    <dbReference type="NCBI Taxonomy" id="2681879"/>
    <lineage>
        <taxon>Bacteria</taxon>
        <taxon>Pseudomonadati</taxon>
        <taxon>Planctomycetota</taxon>
        <taxon>Planctomycetia</taxon>
        <taxon>Planctomycetales</taxon>
        <taxon>Planctomycetaceae</taxon>
        <taxon>Alienimonas</taxon>
    </lineage>
</organism>
<gene>
    <name evidence="1" type="ORF">LzC2_42890</name>
</gene>
<protein>
    <submittedName>
        <fullName evidence="1">Uncharacterized protein</fullName>
    </submittedName>
</protein>
<reference evidence="1 2" key="1">
    <citation type="journal article" date="2020" name="Syst. Appl. Microbiol.">
        <title>Alienimonas chondri sp. nov., a novel planctomycete isolated from the biofilm of the red alga Chondrus crispus.</title>
        <authorList>
            <person name="Vitorino I."/>
            <person name="Albuquerque L."/>
            <person name="Wiegand S."/>
            <person name="Kallscheuer N."/>
            <person name="da Costa M.S."/>
            <person name="Lobo-da-Cunha A."/>
            <person name="Jogler C."/>
            <person name="Lage O.M."/>
        </authorList>
    </citation>
    <scope>NUCLEOTIDE SEQUENCE [LARGE SCALE GENOMIC DNA]</scope>
    <source>
        <strain evidence="1 2">LzC2</strain>
    </source>
</reference>
<keyword evidence="2" id="KW-1185">Reference proteome</keyword>
<accession>A0ABX1VKE6</accession>
<evidence type="ECO:0000313" key="1">
    <source>
        <dbReference type="EMBL" id="NNJ28177.1"/>
    </source>
</evidence>
<comment type="caution">
    <text evidence="1">The sequence shown here is derived from an EMBL/GenBank/DDBJ whole genome shotgun (WGS) entry which is preliminary data.</text>
</comment>
<proteinExistence type="predicted"/>